<dbReference type="EMBL" id="OD001224">
    <property type="protein sequence ID" value="CAD7401069.1"/>
    <property type="molecule type" value="Genomic_DNA"/>
</dbReference>
<dbReference type="AlphaFoldDB" id="A0A7R9GXE5"/>
<protein>
    <submittedName>
        <fullName evidence="2">Uncharacterized protein</fullName>
    </submittedName>
</protein>
<feature type="region of interest" description="Disordered" evidence="1">
    <location>
        <begin position="20"/>
        <end position="49"/>
    </location>
</feature>
<proteinExistence type="predicted"/>
<gene>
    <name evidence="2" type="ORF">TPSB3V08_LOCUS2919</name>
</gene>
<name>A0A7R9GXE5_TIMPO</name>
<organism evidence="2">
    <name type="scientific">Timema poppense</name>
    <name type="common">Walking stick</name>
    <dbReference type="NCBI Taxonomy" id="170557"/>
    <lineage>
        <taxon>Eukaryota</taxon>
        <taxon>Metazoa</taxon>
        <taxon>Ecdysozoa</taxon>
        <taxon>Arthropoda</taxon>
        <taxon>Hexapoda</taxon>
        <taxon>Insecta</taxon>
        <taxon>Pterygota</taxon>
        <taxon>Neoptera</taxon>
        <taxon>Polyneoptera</taxon>
        <taxon>Phasmatodea</taxon>
        <taxon>Timematodea</taxon>
        <taxon>Timematoidea</taxon>
        <taxon>Timematidae</taxon>
        <taxon>Timema</taxon>
    </lineage>
</organism>
<reference evidence="2" key="1">
    <citation type="submission" date="2020-11" db="EMBL/GenBank/DDBJ databases">
        <authorList>
            <person name="Tran Van P."/>
        </authorList>
    </citation>
    <scope>NUCLEOTIDE SEQUENCE</scope>
</reference>
<accession>A0A7R9GXE5</accession>
<sequence length="67" mass="7419">MAKVQNVLFIFQSWPELPMHGYDLQHGAPPPHDLGPPPADMAHPDSTDSYVTYLESDDSLHHDAPSP</sequence>
<evidence type="ECO:0000313" key="2">
    <source>
        <dbReference type="EMBL" id="CAD7401069.1"/>
    </source>
</evidence>
<feature type="compositionally biased region" description="Pro residues" evidence="1">
    <location>
        <begin position="28"/>
        <end position="39"/>
    </location>
</feature>
<evidence type="ECO:0000256" key="1">
    <source>
        <dbReference type="SAM" id="MobiDB-lite"/>
    </source>
</evidence>